<keyword evidence="3" id="KW-0520">NAD</keyword>
<dbReference type="GO" id="GO:0016491">
    <property type="term" value="F:oxidoreductase activity"/>
    <property type="evidence" value="ECO:0007669"/>
    <property type="project" value="UniProtKB-KW"/>
</dbReference>
<dbReference type="EMBL" id="FMZX01000006">
    <property type="protein sequence ID" value="SDD31621.1"/>
    <property type="molecule type" value="Genomic_DNA"/>
</dbReference>
<dbReference type="RefSeq" id="WP_090663599.1">
    <property type="nucleotide sequence ID" value="NZ_FMZX01000006.1"/>
</dbReference>
<name>A0A1G6TRF9_9PROT</name>
<gene>
    <name evidence="4" type="ORF">SAMN04487779_1006164</name>
</gene>
<dbReference type="InterPro" id="IPR002347">
    <property type="entry name" value="SDR_fam"/>
</dbReference>
<evidence type="ECO:0000313" key="5">
    <source>
        <dbReference type="Proteomes" id="UP000198925"/>
    </source>
</evidence>
<dbReference type="AlphaFoldDB" id="A0A1G6TRF9"/>
<dbReference type="PRINTS" id="PR00081">
    <property type="entry name" value="GDHRDH"/>
</dbReference>
<dbReference type="NCBIfam" id="NF004779">
    <property type="entry name" value="PRK06125.1"/>
    <property type="match status" value="1"/>
</dbReference>
<evidence type="ECO:0000256" key="1">
    <source>
        <dbReference type="ARBA" id="ARBA00006484"/>
    </source>
</evidence>
<dbReference type="InterPro" id="IPR051122">
    <property type="entry name" value="SDR_DHRS6-like"/>
</dbReference>
<accession>A0A1G6TRF9</accession>
<keyword evidence="5" id="KW-1185">Reference proteome</keyword>
<evidence type="ECO:0000256" key="3">
    <source>
        <dbReference type="ARBA" id="ARBA00023027"/>
    </source>
</evidence>
<dbReference type="Proteomes" id="UP000198925">
    <property type="component" value="Unassembled WGS sequence"/>
</dbReference>
<protein>
    <submittedName>
        <fullName evidence="4">NAD(P)-dependent dehydrogenase, short-chain alcohol dehydrogenase family</fullName>
    </submittedName>
</protein>
<dbReference type="Pfam" id="PF13561">
    <property type="entry name" value="adh_short_C2"/>
    <property type="match status" value="1"/>
</dbReference>
<dbReference type="Gene3D" id="3.40.50.720">
    <property type="entry name" value="NAD(P)-binding Rossmann-like Domain"/>
    <property type="match status" value="1"/>
</dbReference>
<dbReference type="SUPFAM" id="SSF51735">
    <property type="entry name" value="NAD(P)-binding Rossmann-fold domains"/>
    <property type="match status" value="1"/>
</dbReference>
<dbReference type="PANTHER" id="PTHR43477:SF4">
    <property type="entry name" value="DEHYDROGENASE_REDUCTASE SDR FAMILY MEMBER 6"/>
    <property type="match status" value="1"/>
</dbReference>
<evidence type="ECO:0000313" key="4">
    <source>
        <dbReference type="EMBL" id="SDD31621.1"/>
    </source>
</evidence>
<proteinExistence type="inferred from homology"/>
<keyword evidence="2" id="KW-0560">Oxidoreductase</keyword>
<sequence length="261" mass="27097">MELGLRGRRALVTGASKGIGLACAETLAAEGCDIVLVARSAGDLAAAAARLRGTGNIAVSTRALDLSDSRSIDALAAEFPDTDILVNNAGAIPGGSLDEIDEARWRAAWDLKVFGYIHMCRRFYASMRDRGTGGVIVNVIGAAGESPDADYIAGSAGNASLMAFTRALGGRAPADGLRVVGINPGPILTDRLEALLRRRAGETLGDPGRWRETMADMPFGRAGRVEEVAALVAFLASDLSGYTSGTVVTVDGGMASRRKAF</sequence>
<comment type="similarity">
    <text evidence="1">Belongs to the short-chain dehydrogenases/reductases (SDR) family.</text>
</comment>
<dbReference type="STRING" id="938405.SAMN02927895_03377"/>
<evidence type="ECO:0000256" key="2">
    <source>
        <dbReference type="ARBA" id="ARBA00023002"/>
    </source>
</evidence>
<dbReference type="PANTHER" id="PTHR43477">
    <property type="entry name" value="DIHYDROANTICAPSIN 7-DEHYDROGENASE"/>
    <property type="match status" value="1"/>
</dbReference>
<dbReference type="InterPro" id="IPR036291">
    <property type="entry name" value="NAD(P)-bd_dom_sf"/>
</dbReference>
<organism evidence="4 5">
    <name type="scientific">Belnapia rosea</name>
    <dbReference type="NCBI Taxonomy" id="938405"/>
    <lineage>
        <taxon>Bacteria</taxon>
        <taxon>Pseudomonadati</taxon>
        <taxon>Pseudomonadota</taxon>
        <taxon>Alphaproteobacteria</taxon>
        <taxon>Acetobacterales</taxon>
        <taxon>Roseomonadaceae</taxon>
        <taxon>Belnapia</taxon>
    </lineage>
</organism>
<reference evidence="4 5" key="1">
    <citation type="submission" date="2016-10" db="EMBL/GenBank/DDBJ databases">
        <authorList>
            <person name="de Groot N.N."/>
        </authorList>
    </citation>
    <scope>NUCLEOTIDE SEQUENCE [LARGE SCALE GENOMIC DNA]</scope>
    <source>
        <strain evidence="4 5">CPCC 100156</strain>
    </source>
</reference>